<evidence type="ECO:0000256" key="1">
    <source>
        <dbReference type="ARBA" id="ARBA00022801"/>
    </source>
</evidence>
<dbReference type="PANTHER" id="PTHR43156">
    <property type="entry name" value="STAGE II SPORULATION PROTEIN E-RELATED"/>
    <property type="match status" value="1"/>
</dbReference>
<dbReference type="InterPro" id="IPR036457">
    <property type="entry name" value="PPM-type-like_dom_sf"/>
</dbReference>
<proteinExistence type="predicted"/>
<dbReference type="InterPro" id="IPR052016">
    <property type="entry name" value="Bact_Sigma-Reg"/>
</dbReference>
<comment type="caution">
    <text evidence="5">The sequence shown here is derived from an EMBL/GenBank/DDBJ whole genome shotgun (WGS) entry which is preliminary data.</text>
</comment>
<evidence type="ECO:0000313" key="5">
    <source>
        <dbReference type="EMBL" id="MBB4266592.1"/>
    </source>
</evidence>
<reference evidence="5 6" key="1">
    <citation type="submission" date="2020-08" db="EMBL/GenBank/DDBJ databases">
        <title>Genome sequencing of Purple Non-Sulfur Bacteria from various extreme environments.</title>
        <authorList>
            <person name="Mayer M."/>
        </authorList>
    </citation>
    <scope>NUCLEOTIDE SEQUENCE [LARGE SCALE GENOMIC DNA]</scope>
    <source>
        <strain evidence="5 6">JA131</strain>
    </source>
</reference>
<feature type="coiled-coil region" evidence="3">
    <location>
        <begin position="121"/>
        <end position="159"/>
    </location>
</feature>
<evidence type="ECO:0000259" key="4">
    <source>
        <dbReference type="PROSITE" id="PS50110"/>
    </source>
</evidence>
<dbReference type="RefSeq" id="WP_184045188.1">
    <property type="nucleotide sequence ID" value="NZ_JACIGK010000015.1"/>
</dbReference>
<dbReference type="EMBL" id="JACIGK010000015">
    <property type="protein sequence ID" value="MBB4266592.1"/>
    <property type="molecule type" value="Genomic_DNA"/>
</dbReference>
<dbReference type="SMART" id="SM00331">
    <property type="entry name" value="PP2C_SIG"/>
    <property type="match status" value="1"/>
</dbReference>
<dbReference type="Gene3D" id="3.60.40.10">
    <property type="entry name" value="PPM-type phosphatase domain"/>
    <property type="match status" value="1"/>
</dbReference>
<dbReference type="Gene3D" id="3.40.50.2300">
    <property type="match status" value="1"/>
</dbReference>
<keyword evidence="1 5" id="KW-0378">Hydrolase</keyword>
<dbReference type="PANTHER" id="PTHR43156:SF2">
    <property type="entry name" value="STAGE II SPORULATION PROTEIN E"/>
    <property type="match status" value="1"/>
</dbReference>
<name>A0A7W6RE04_9PROT</name>
<dbReference type="InterPro" id="IPR011006">
    <property type="entry name" value="CheY-like_superfamily"/>
</dbReference>
<dbReference type="Pfam" id="PF00072">
    <property type="entry name" value="Response_reg"/>
    <property type="match status" value="1"/>
</dbReference>
<organism evidence="5 6">
    <name type="scientific">Roseospira visakhapatnamensis</name>
    <dbReference type="NCBI Taxonomy" id="390880"/>
    <lineage>
        <taxon>Bacteria</taxon>
        <taxon>Pseudomonadati</taxon>
        <taxon>Pseudomonadota</taxon>
        <taxon>Alphaproteobacteria</taxon>
        <taxon>Rhodospirillales</taxon>
        <taxon>Rhodospirillaceae</taxon>
        <taxon>Roseospira</taxon>
    </lineage>
</organism>
<feature type="domain" description="Response regulatory" evidence="4">
    <location>
        <begin position="2"/>
        <end position="119"/>
    </location>
</feature>
<dbReference type="AlphaFoldDB" id="A0A7W6RE04"/>
<gene>
    <name evidence="5" type="ORF">GGD89_002224</name>
</gene>
<dbReference type="GO" id="GO:0000160">
    <property type="term" value="P:phosphorelay signal transduction system"/>
    <property type="evidence" value="ECO:0007669"/>
    <property type="project" value="InterPro"/>
</dbReference>
<evidence type="ECO:0000256" key="2">
    <source>
        <dbReference type="PROSITE-ProRule" id="PRU00169"/>
    </source>
</evidence>
<protein>
    <submittedName>
        <fullName evidence="5">Sigma-B regulation protein RsbU (Phosphoserine phosphatase)</fullName>
        <ecNumber evidence="5">3.1.3.3</ecNumber>
    </submittedName>
</protein>
<dbReference type="InterPro" id="IPR001789">
    <property type="entry name" value="Sig_transdc_resp-reg_receiver"/>
</dbReference>
<evidence type="ECO:0000313" key="6">
    <source>
        <dbReference type="Proteomes" id="UP000554286"/>
    </source>
</evidence>
<dbReference type="Proteomes" id="UP000554286">
    <property type="component" value="Unassembled WGS sequence"/>
</dbReference>
<keyword evidence="6" id="KW-1185">Reference proteome</keyword>
<sequence length="400" mass="44583">MKILIVDDDEIIRRIVQFSVKRLGHDVWLAENGDQALNLAKSNPSIDLVISDWVMPEMSGVELCRRIRSIPETQHMFFLLLTAKASRKDYLEAMDAGADDFLVKPFDPEMIAAKLRAAERILSLQTQLRHKNEQLTRVNEKLEVAYNQLKQDVEAAAKMQESLLPDNNIYIGTYHLATSLIPSSTVSGDIYNYFNLGNGDVALYAIDVAGHGARSAMMSFTLSRMITADRFRAQNGRLRGPGDVVCELNAEFQVTPPNFDYFTVLAATVRANGTMRLCQAGHPHPVAVPRNGAPPFALGQGGFPVGLMENVDFEETVVDLAPIQRVAFFSDGIIECASPSGELFGLDRFQDLLHETRRMPLDEVPVEIHKRLAAWRHSDAFDDDVSLVLLEVARDRESQG</sequence>
<dbReference type="SMART" id="SM00448">
    <property type="entry name" value="REC"/>
    <property type="match status" value="1"/>
</dbReference>
<dbReference type="InterPro" id="IPR001932">
    <property type="entry name" value="PPM-type_phosphatase-like_dom"/>
</dbReference>
<feature type="modified residue" description="4-aspartylphosphate" evidence="2">
    <location>
        <position position="52"/>
    </location>
</feature>
<evidence type="ECO:0000256" key="3">
    <source>
        <dbReference type="SAM" id="Coils"/>
    </source>
</evidence>
<keyword evidence="3" id="KW-0175">Coiled coil</keyword>
<dbReference type="EC" id="3.1.3.3" evidence="5"/>
<dbReference type="PROSITE" id="PS50110">
    <property type="entry name" value="RESPONSE_REGULATORY"/>
    <property type="match status" value="1"/>
</dbReference>
<dbReference type="Pfam" id="PF07228">
    <property type="entry name" value="SpoIIE"/>
    <property type="match status" value="1"/>
</dbReference>
<keyword evidence="2" id="KW-0597">Phosphoprotein</keyword>
<dbReference type="GO" id="GO:0016791">
    <property type="term" value="F:phosphatase activity"/>
    <property type="evidence" value="ECO:0007669"/>
    <property type="project" value="TreeGrafter"/>
</dbReference>
<accession>A0A7W6RE04</accession>
<dbReference type="SUPFAM" id="SSF52172">
    <property type="entry name" value="CheY-like"/>
    <property type="match status" value="1"/>
</dbReference>